<organism evidence="1 2">
    <name type="scientific">Paracerasibacillus soli</name>
    <dbReference type="NCBI Taxonomy" id="480284"/>
    <lineage>
        <taxon>Bacteria</taxon>
        <taxon>Bacillati</taxon>
        <taxon>Bacillota</taxon>
        <taxon>Bacilli</taxon>
        <taxon>Bacillales</taxon>
        <taxon>Bacillaceae</taxon>
        <taxon>Paracerasibacillus</taxon>
    </lineage>
</organism>
<dbReference type="EMBL" id="JAWDIQ010000001">
    <property type="protein sequence ID" value="MDY0408228.1"/>
    <property type="molecule type" value="Genomic_DNA"/>
</dbReference>
<dbReference type="RefSeq" id="WP_320378979.1">
    <property type="nucleotide sequence ID" value="NZ_JAWDIQ010000001.1"/>
</dbReference>
<evidence type="ECO:0000313" key="2">
    <source>
        <dbReference type="Proteomes" id="UP001275315"/>
    </source>
</evidence>
<gene>
    <name evidence="1" type="primary">sirA</name>
    <name evidence="1" type="ORF">RWD45_06170</name>
</gene>
<dbReference type="Proteomes" id="UP001275315">
    <property type="component" value="Unassembled WGS sequence"/>
</dbReference>
<keyword evidence="2" id="KW-1185">Reference proteome</keyword>
<name>A0ABU5CPE6_9BACI</name>
<dbReference type="InterPro" id="IPR019683">
    <property type="entry name" value="SirA"/>
</dbReference>
<proteinExistence type="predicted"/>
<reference evidence="1 2" key="1">
    <citation type="submission" date="2023-10" db="EMBL/GenBank/DDBJ databases">
        <title>Virgibacillus soli CC-YMP-6 genome.</title>
        <authorList>
            <person name="Miliotis G."/>
            <person name="Sengupta P."/>
            <person name="Hameed A."/>
            <person name="Chuvochina M."/>
            <person name="Mcdonagh F."/>
            <person name="Simpson A.C."/>
            <person name="Singh N.K."/>
            <person name="Rekha P.D."/>
            <person name="Raman K."/>
            <person name="Hugenholtz P."/>
            <person name="Venkateswaran K."/>
        </authorList>
    </citation>
    <scope>NUCLEOTIDE SEQUENCE [LARGE SCALE GENOMIC DNA]</scope>
    <source>
        <strain evidence="1 2">CC-YMP-6</strain>
    </source>
</reference>
<dbReference type="Pfam" id="PF10747">
    <property type="entry name" value="SirA"/>
    <property type="match status" value="1"/>
</dbReference>
<dbReference type="InterPro" id="IPR038449">
    <property type="entry name" value="SirA_sf"/>
</dbReference>
<dbReference type="Gene3D" id="3.30.310.250">
    <property type="entry name" value="Sporulation inhibitor of replication protein SirA"/>
    <property type="match status" value="1"/>
</dbReference>
<sequence>MDVYSIYWIKEEIADHYFYKSDYLYRFFKAYEAEPNRPDLAAQFAFITKDLLKEKIMQDMLNFPYDDVTIHRKHHHIELVASKNYITLHMYEKHIKFLCPSLHDAEKLLFPVLKQFHPYLFIVGRNQYNYGWISLAKPTTNYEQVLYSLL</sequence>
<evidence type="ECO:0000313" key="1">
    <source>
        <dbReference type="EMBL" id="MDY0408228.1"/>
    </source>
</evidence>
<protein>
    <submittedName>
        <fullName evidence="1">Sporulation inhibitor of replication protein SirA</fullName>
    </submittedName>
</protein>
<comment type="caution">
    <text evidence="1">The sequence shown here is derived from an EMBL/GenBank/DDBJ whole genome shotgun (WGS) entry which is preliminary data.</text>
</comment>
<accession>A0ABU5CPE6</accession>